<organism evidence="3 4">
    <name type="scientific">Oryzias melastigma</name>
    <name type="common">Marine medaka</name>
    <dbReference type="NCBI Taxonomy" id="30732"/>
    <lineage>
        <taxon>Eukaryota</taxon>
        <taxon>Metazoa</taxon>
        <taxon>Chordata</taxon>
        <taxon>Craniata</taxon>
        <taxon>Vertebrata</taxon>
        <taxon>Euteleostomi</taxon>
        <taxon>Actinopterygii</taxon>
        <taxon>Neopterygii</taxon>
        <taxon>Teleostei</taxon>
        <taxon>Neoteleostei</taxon>
        <taxon>Acanthomorphata</taxon>
        <taxon>Ovalentaria</taxon>
        <taxon>Atherinomorphae</taxon>
        <taxon>Beloniformes</taxon>
        <taxon>Adrianichthyidae</taxon>
        <taxon>Oryziinae</taxon>
        <taxon>Oryzias</taxon>
    </lineage>
</organism>
<dbReference type="InterPro" id="IPR011989">
    <property type="entry name" value="ARM-like"/>
</dbReference>
<dbReference type="SUPFAM" id="SSF48371">
    <property type="entry name" value="ARM repeat"/>
    <property type="match status" value="1"/>
</dbReference>
<dbReference type="PROSITE" id="PS51214">
    <property type="entry name" value="IBB"/>
    <property type="match status" value="1"/>
</dbReference>
<evidence type="ECO:0000313" key="4">
    <source>
        <dbReference type="Proteomes" id="UP000261560"/>
    </source>
</evidence>
<dbReference type="RefSeq" id="XP_024139859.1">
    <property type="nucleotide sequence ID" value="XM_024284091.2"/>
</dbReference>
<feature type="domain" description="IBB" evidence="2">
    <location>
        <begin position="1"/>
        <end position="54"/>
    </location>
</feature>
<evidence type="ECO:0000256" key="1">
    <source>
        <dbReference type="PROSITE-ProRule" id="PRU00561"/>
    </source>
</evidence>
<evidence type="ECO:0000259" key="2">
    <source>
        <dbReference type="PROSITE" id="PS51214"/>
    </source>
</evidence>
<dbReference type="PANTHER" id="PTHR16356">
    <property type="entry name" value="TRANSMEMBRANE AND COILED-COIL DOMAIN-CONTAINING PROTEIN 6 TMCO6"/>
    <property type="match status" value="1"/>
</dbReference>
<accession>A0A3B3BF84</accession>
<dbReference type="SMART" id="SM00185">
    <property type="entry name" value="ARM"/>
    <property type="match status" value="4"/>
</dbReference>
<dbReference type="InterPro" id="IPR016024">
    <property type="entry name" value="ARM-type_fold"/>
</dbReference>
<dbReference type="InterPro" id="IPR002652">
    <property type="entry name" value="Importin-a_IBB"/>
</dbReference>
<dbReference type="GeneID" id="112153718"/>
<dbReference type="PaxDb" id="30732-ENSOMEP00000003693"/>
<keyword evidence="4" id="KW-1185">Reference proteome</keyword>
<dbReference type="Gene3D" id="1.25.10.10">
    <property type="entry name" value="Leucine-rich Repeat Variant"/>
    <property type="match status" value="1"/>
</dbReference>
<proteinExistence type="predicted"/>
<dbReference type="CTD" id="55374"/>
<dbReference type="GO" id="GO:0006606">
    <property type="term" value="P:protein import into nucleus"/>
    <property type="evidence" value="ECO:0007669"/>
    <property type="project" value="InterPro"/>
</dbReference>
<dbReference type="InterPro" id="IPR000225">
    <property type="entry name" value="Armadillo"/>
</dbReference>
<dbReference type="Proteomes" id="UP000261560">
    <property type="component" value="Unplaced"/>
</dbReference>
<dbReference type="PANTHER" id="PTHR16356:SF1">
    <property type="entry name" value="TRANSMEMBRANE AND COILED-COIL DOMAIN-CONTAINING PROTEIN 6"/>
    <property type="match status" value="1"/>
</dbReference>
<dbReference type="OrthoDB" id="21522at2759"/>
<dbReference type="GO" id="GO:0061608">
    <property type="term" value="F:nuclear import signal receptor activity"/>
    <property type="evidence" value="ECO:0007669"/>
    <property type="project" value="InterPro"/>
</dbReference>
<dbReference type="AlphaFoldDB" id="A0A3B3BF84"/>
<name>A0A3B3BF84_ORYME</name>
<protein>
    <submittedName>
        <fullName evidence="3">Transmembrane and coiled-coil domains 6</fullName>
    </submittedName>
</protein>
<dbReference type="KEGG" id="oml:112153718"/>
<keyword evidence="1" id="KW-0813">Transport</keyword>
<reference evidence="3" key="2">
    <citation type="submission" date="2025-09" db="UniProtKB">
        <authorList>
            <consortium name="Ensembl"/>
        </authorList>
    </citation>
    <scope>IDENTIFICATION</scope>
</reference>
<reference evidence="3" key="1">
    <citation type="submission" date="2025-08" db="UniProtKB">
        <authorList>
            <consortium name="Ensembl"/>
        </authorList>
    </citation>
    <scope>IDENTIFICATION</scope>
</reference>
<dbReference type="OMA" id="TLGNICP"/>
<dbReference type="STRING" id="30732.ENSOMEP00000003693"/>
<sequence>MWRPNIIHRRSRWHQNNMDELRLRRRENERALRQDRRDRQLLSKRLLLYEEETEATMETASREQDVVSLLCKLQRRGSAKEIHLKALSKVLRDPAAQLSFIKQENSVHVLVGLLTGFDAQCRLLAVRCLHELSYSPDTNVASACMPSTPYLLTYLSGQTTKFTEMCLYTLGNLCLASKAVKEKLLAQGIIPALASCMENQRHNLAVVEAVAFTLSQLLQTRDSVQEIVSIVMASSLPSHLLSFLTPDSEFGLGAAIECAWCLHYLVSSSEDHRNLLARGALLHCSSQLVTLSVAVTQRKQQDKTELLVCPLLRCVGNLLYFCPVQDLSKHVAIIQLVGALCVLLNTYQHSSPSLARETAWVLNNLTAHSTKCCSAVLTLNLVSSLIQLLPVSQGINTMVLRIFANIAHKSKELCIWLTQLGLLAALCSTLKMADQEMVTLSLDVLYMMQLSSPQVKHQVLREGGASLQEVIQCNSERAIRQKASLLMDKLLT</sequence>
<dbReference type="Ensembl" id="ENSOMET00000010442.1">
    <property type="protein sequence ID" value="ENSOMEP00000003693.1"/>
    <property type="gene ID" value="ENSOMEG00000000711.1"/>
</dbReference>
<dbReference type="GeneTree" id="ENSGT00390000008104"/>
<evidence type="ECO:0000313" key="3">
    <source>
        <dbReference type="Ensembl" id="ENSOMEP00000003693.1"/>
    </source>
</evidence>